<name>A0A917KL43_9PROT</name>
<dbReference type="Proteomes" id="UP000661507">
    <property type="component" value="Unassembled WGS sequence"/>
</dbReference>
<dbReference type="AlphaFoldDB" id="A0A917KL43"/>
<dbReference type="PANTHER" id="PTHR13847:SF289">
    <property type="entry name" value="GLYCINE OXIDASE"/>
    <property type="match status" value="1"/>
</dbReference>
<feature type="domain" description="FAD dependent oxidoreductase" evidence="2">
    <location>
        <begin position="5"/>
        <end position="395"/>
    </location>
</feature>
<dbReference type="InterPro" id="IPR036188">
    <property type="entry name" value="FAD/NAD-bd_sf"/>
</dbReference>
<dbReference type="InterPro" id="IPR006076">
    <property type="entry name" value="FAD-dep_OxRdtase"/>
</dbReference>
<reference evidence="3" key="1">
    <citation type="journal article" date="2014" name="Int. J. Syst. Evol. Microbiol.">
        <title>Complete genome sequence of Corynebacterium casei LMG S-19264T (=DSM 44701T), isolated from a smear-ripened cheese.</title>
        <authorList>
            <consortium name="US DOE Joint Genome Institute (JGI-PGF)"/>
            <person name="Walter F."/>
            <person name="Albersmeier A."/>
            <person name="Kalinowski J."/>
            <person name="Ruckert C."/>
        </authorList>
    </citation>
    <scope>NUCLEOTIDE SEQUENCE</scope>
    <source>
        <strain evidence="3">CGMCC 1.3617</strain>
    </source>
</reference>
<reference evidence="3" key="2">
    <citation type="submission" date="2020-09" db="EMBL/GenBank/DDBJ databases">
        <authorList>
            <person name="Sun Q."/>
            <person name="Zhou Y."/>
        </authorList>
    </citation>
    <scope>NUCLEOTIDE SEQUENCE</scope>
    <source>
        <strain evidence="3">CGMCC 1.3617</strain>
    </source>
</reference>
<dbReference type="GO" id="GO:0005737">
    <property type="term" value="C:cytoplasm"/>
    <property type="evidence" value="ECO:0007669"/>
    <property type="project" value="TreeGrafter"/>
</dbReference>
<dbReference type="Pfam" id="PF01266">
    <property type="entry name" value="DAO"/>
    <property type="match status" value="1"/>
</dbReference>
<evidence type="ECO:0000313" key="4">
    <source>
        <dbReference type="Proteomes" id="UP000661507"/>
    </source>
</evidence>
<keyword evidence="1" id="KW-0560">Oxidoreductase</keyword>
<accession>A0A917KL43</accession>
<evidence type="ECO:0000259" key="2">
    <source>
        <dbReference type="Pfam" id="PF01266"/>
    </source>
</evidence>
<dbReference type="Gene3D" id="3.50.50.60">
    <property type="entry name" value="FAD/NAD(P)-binding domain"/>
    <property type="match status" value="1"/>
</dbReference>
<sequence>MPASAIVLGAGMVGVSVALHLRRRGLDVLLVDRQQPGEGASFGNGGLIQREAVHPHPFPRDASEILRIARNKSIDAYYHWGALPGLATPLLRYWWNSEPQRYARIAEAYAKLIETCLDEHYAFARGTDAMPLLRPIGWIRMYSDEASFTAALAQAEEGKRQHGVNFTAMDSQALVAAEPSLLKSRHGGIHWTDPVSVSDPHALVMSYAQRFLEAGGRFVIGDATSLTRAGSGWRVQTSDGPAEAEQVVVALGAFANKVTKPLGYDPPTFGKRGYHRHYTLQGNAVLNRPVLDTESAFLLAPMRAGVRLTTGAEFAGIDEAPTPVQLARAEPVARTLLPLGDAVEPEPWMGVRPCTPDMLPIIGKLPGQDGVWCAFGHAHQGFTLGPTTGRMLAEMMTGERPFIDPEPYRADRF</sequence>
<dbReference type="Gene3D" id="3.30.9.10">
    <property type="entry name" value="D-Amino Acid Oxidase, subunit A, domain 2"/>
    <property type="match status" value="1"/>
</dbReference>
<proteinExistence type="predicted"/>
<dbReference type="SUPFAM" id="SSF51905">
    <property type="entry name" value="FAD/NAD(P)-binding domain"/>
    <property type="match status" value="1"/>
</dbReference>
<dbReference type="PANTHER" id="PTHR13847">
    <property type="entry name" value="SARCOSINE DEHYDROGENASE-RELATED"/>
    <property type="match status" value="1"/>
</dbReference>
<evidence type="ECO:0000256" key="1">
    <source>
        <dbReference type="ARBA" id="ARBA00023002"/>
    </source>
</evidence>
<dbReference type="SUPFAM" id="SSF54373">
    <property type="entry name" value="FAD-linked reductases, C-terminal domain"/>
    <property type="match status" value="1"/>
</dbReference>
<evidence type="ECO:0000313" key="3">
    <source>
        <dbReference type="EMBL" id="GGJ18857.1"/>
    </source>
</evidence>
<keyword evidence="4" id="KW-1185">Reference proteome</keyword>
<dbReference type="GO" id="GO:0016491">
    <property type="term" value="F:oxidoreductase activity"/>
    <property type="evidence" value="ECO:0007669"/>
    <property type="project" value="UniProtKB-KW"/>
</dbReference>
<dbReference type="RefSeq" id="WP_188967646.1">
    <property type="nucleotide sequence ID" value="NZ_BMKW01000006.1"/>
</dbReference>
<organism evidence="3 4">
    <name type="scientific">Neoroseomonas lacus</name>
    <dbReference type="NCBI Taxonomy" id="287609"/>
    <lineage>
        <taxon>Bacteria</taxon>
        <taxon>Pseudomonadati</taxon>
        <taxon>Pseudomonadota</taxon>
        <taxon>Alphaproteobacteria</taxon>
        <taxon>Acetobacterales</taxon>
        <taxon>Acetobacteraceae</taxon>
        <taxon>Neoroseomonas</taxon>
    </lineage>
</organism>
<gene>
    <name evidence="3" type="ORF">GCM10011320_27750</name>
</gene>
<comment type="caution">
    <text evidence="3">The sequence shown here is derived from an EMBL/GenBank/DDBJ whole genome shotgun (WGS) entry which is preliminary data.</text>
</comment>
<dbReference type="EMBL" id="BMKW01000006">
    <property type="protein sequence ID" value="GGJ18857.1"/>
    <property type="molecule type" value="Genomic_DNA"/>
</dbReference>
<protein>
    <submittedName>
        <fullName evidence="3">Oxidoreductase</fullName>
    </submittedName>
</protein>